<dbReference type="Proteomes" id="UP000247903">
    <property type="component" value="Unassembled WGS sequence"/>
</dbReference>
<dbReference type="RefSeq" id="WP_110308516.1">
    <property type="nucleotide sequence ID" value="NZ_QJHK01000029.1"/>
</dbReference>
<sequence>MNNIELFKWLAVLSPILSGIIVGYVTHKLSNRSKRIEILYQNKTRAFNELNKILIDYRFELEQKIYNNPFLERSSDAKGTVETLTLLNNTLVRNTVYLNKESVKAVMDLVTKINFYCNFKEEEFENINPYLEMAVEIKKVTDILYKDLNLR</sequence>
<feature type="transmembrane region" description="Helical" evidence="1">
    <location>
        <begin position="6"/>
        <end position="25"/>
    </location>
</feature>
<keyword evidence="1" id="KW-0472">Membrane</keyword>
<dbReference type="EMBL" id="QJHK01000029">
    <property type="protein sequence ID" value="PXY38867.1"/>
    <property type="molecule type" value="Genomic_DNA"/>
</dbReference>
<evidence type="ECO:0000313" key="3">
    <source>
        <dbReference type="Proteomes" id="UP000247903"/>
    </source>
</evidence>
<keyword evidence="3" id="KW-1185">Reference proteome</keyword>
<protein>
    <submittedName>
        <fullName evidence="2">Uncharacterized protein</fullName>
    </submittedName>
</protein>
<proteinExistence type="predicted"/>
<gene>
    <name evidence="2" type="ORF">DMB65_20620</name>
</gene>
<comment type="caution">
    <text evidence="2">The sequence shown here is derived from an EMBL/GenBank/DDBJ whole genome shotgun (WGS) entry which is preliminary data.</text>
</comment>
<dbReference type="OrthoDB" id="1351419at2"/>
<dbReference type="AlphaFoldDB" id="A0A2V4BJE7"/>
<evidence type="ECO:0000313" key="2">
    <source>
        <dbReference type="EMBL" id="PXY38867.1"/>
    </source>
</evidence>
<name>A0A2V4BJE7_9FLAO</name>
<accession>A0A2V4BJE7</accession>
<keyword evidence="1" id="KW-0812">Transmembrane</keyword>
<evidence type="ECO:0000256" key="1">
    <source>
        <dbReference type="SAM" id="Phobius"/>
    </source>
</evidence>
<keyword evidence="1" id="KW-1133">Transmembrane helix</keyword>
<reference evidence="2 3" key="1">
    <citation type="submission" date="2018-05" db="EMBL/GenBank/DDBJ databases">
        <title>Flavobacterium sp. strain IMCC34759, incomplete genome.</title>
        <authorList>
            <person name="Joung Y."/>
            <person name="Cho J."/>
        </authorList>
    </citation>
    <scope>NUCLEOTIDE SEQUENCE [LARGE SCALE GENOMIC DNA]</scope>
    <source>
        <strain evidence="2 3">IMCC34759</strain>
    </source>
</reference>
<organism evidence="2 3">
    <name type="scientific">Flavobacterium cheongpyeongense</name>
    <dbReference type="NCBI Taxonomy" id="2212651"/>
    <lineage>
        <taxon>Bacteria</taxon>
        <taxon>Pseudomonadati</taxon>
        <taxon>Bacteroidota</taxon>
        <taxon>Flavobacteriia</taxon>
        <taxon>Flavobacteriales</taxon>
        <taxon>Flavobacteriaceae</taxon>
        <taxon>Flavobacterium</taxon>
    </lineage>
</organism>